<protein>
    <recommendedName>
        <fullName evidence="3">Transcriptional regulator</fullName>
    </recommendedName>
</protein>
<keyword evidence="2" id="KW-1185">Reference proteome</keyword>
<evidence type="ECO:0000313" key="1">
    <source>
        <dbReference type="EMBL" id="GAA4270505.1"/>
    </source>
</evidence>
<dbReference type="InterPro" id="IPR015943">
    <property type="entry name" value="WD40/YVTN_repeat-like_dom_sf"/>
</dbReference>
<gene>
    <name evidence="1" type="ORF">GCM10022257_26060</name>
</gene>
<name>A0ABP8EE90_9FLAO</name>
<dbReference type="Gene3D" id="2.130.10.10">
    <property type="entry name" value="YVTN repeat-like/Quinoprotein amine dehydrogenase"/>
    <property type="match status" value="2"/>
</dbReference>
<dbReference type="Proteomes" id="UP001500027">
    <property type="component" value="Unassembled WGS sequence"/>
</dbReference>
<reference evidence="2" key="1">
    <citation type="journal article" date="2019" name="Int. J. Syst. Evol. Microbiol.">
        <title>The Global Catalogue of Microorganisms (GCM) 10K type strain sequencing project: providing services to taxonomists for standard genome sequencing and annotation.</title>
        <authorList>
            <consortium name="The Broad Institute Genomics Platform"/>
            <consortium name="The Broad Institute Genome Sequencing Center for Infectious Disease"/>
            <person name="Wu L."/>
            <person name="Ma J."/>
        </authorList>
    </citation>
    <scope>NUCLEOTIDE SEQUENCE [LARGE SCALE GENOMIC DNA]</scope>
    <source>
        <strain evidence="2">JCM 17452</strain>
    </source>
</reference>
<accession>A0ABP8EE90</accession>
<proteinExistence type="predicted"/>
<organism evidence="1 2">
    <name type="scientific">Hyunsoonleella aestuarii</name>
    <dbReference type="NCBI Taxonomy" id="912802"/>
    <lineage>
        <taxon>Bacteria</taxon>
        <taxon>Pseudomonadati</taxon>
        <taxon>Bacteroidota</taxon>
        <taxon>Flavobacteriia</taxon>
        <taxon>Flavobacteriales</taxon>
        <taxon>Flavobacteriaceae</taxon>
    </lineage>
</organism>
<evidence type="ECO:0008006" key="3">
    <source>
        <dbReference type="Google" id="ProtNLM"/>
    </source>
</evidence>
<comment type="caution">
    <text evidence="1">The sequence shown here is derived from an EMBL/GenBank/DDBJ whole genome shotgun (WGS) entry which is preliminary data.</text>
</comment>
<dbReference type="SUPFAM" id="SSF63829">
    <property type="entry name" value="Calcium-dependent phosphotriesterase"/>
    <property type="match status" value="1"/>
</dbReference>
<evidence type="ECO:0000313" key="2">
    <source>
        <dbReference type="Proteomes" id="UP001500027"/>
    </source>
</evidence>
<dbReference type="EMBL" id="BAABAV010000003">
    <property type="protein sequence ID" value="GAA4270505.1"/>
    <property type="molecule type" value="Genomic_DNA"/>
</dbReference>
<sequence length="435" mass="49914">MVLNRLKVKMRYVELVCLGLLFVHNSLLAQLQNTSGIPFIKNFTEAETISDLEIFDISQGGKGEMYFATRKGLLVYDGIRWKNYASGLESDLRAILYKDDGHIYTSGHGGFGYWSENSKGILEYTSLFFKQPEKDDFLLPVFSRIEEIDNKILFQTFQQIHIYNPETNDIESMGAIRGFKVLFESKNRALIQDSGALFEIKNKQLLLIDETNFKQLHIVDVFVQSPNKFLIITKNKGSWTIDNGRLRKNDWEANDILEKHLVNNVQEFEGNKLVIGTVRGGLYIVSTEGKIILHIDKRNGISNNSIRKVFVDANNNLWLSMNNGLSYAQINSYTSYLIDNEGEFGTVYSSFLKDSLLYLGTNQGLFVKDFYNQRSIPKLIEEEVGQIWTIKELDNQILVGSHQGISIIKNKKLETLHVEGGAWIFRKHPKYDEVY</sequence>